<protein>
    <submittedName>
        <fullName evidence="2">MFS transporter</fullName>
    </submittedName>
</protein>
<dbReference type="AlphaFoldDB" id="A0A414PZZ1"/>
<dbReference type="Proteomes" id="UP000284676">
    <property type="component" value="Unassembled WGS sequence"/>
</dbReference>
<feature type="transmembrane region" description="Helical" evidence="1">
    <location>
        <begin position="27"/>
        <end position="45"/>
    </location>
</feature>
<keyword evidence="1" id="KW-0472">Membrane</keyword>
<feature type="transmembrane region" description="Helical" evidence="1">
    <location>
        <begin position="395"/>
        <end position="413"/>
    </location>
</feature>
<feature type="transmembrane region" description="Helical" evidence="1">
    <location>
        <begin position="118"/>
        <end position="140"/>
    </location>
</feature>
<proteinExistence type="predicted"/>
<dbReference type="Pfam" id="PF13347">
    <property type="entry name" value="MFS_2"/>
    <property type="match status" value="1"/>
</dbReference>
<evidence type="ECO:0000313" key="2">
    <source>
        <dbReference type="EMBL" id="RHF73932.1"/>
    </source>
</evidence>
<evidence type="ECO:0000313" key="3">
    <source>
        <dbReference type="Proteomes" id="UP000284676"/>
    </source>
</evidence>
<dbReference type="SUPFAM" id="SSF103473">
    <property type="entry name" value="MFS general substrate transporter"/>
    <property type="match status" value="1"/>
</dbReference>
<organism evidence="2 3">
    <name type="scientific">Fusobacterium mortiferum</name>
    <dbReference type="NCBI Taxonomy" id="850"/>
    <lineage>
        <taxon>Bacteria</taxon>
        <taxon>Fusobacteriati</taxon>
        <taxon>Fusobacteriota</taxon>
        <taxon>Fusobacteriia</taxon>
        <taxon>Fusobacteriales</taxon>
        <taxon>Fusobacteriaceae</taxon>
        <taxon>Fusobacterium</taxon>
    </lineage>
</organism>
<keyword evidence="1" id="KW-1133">Transmembrane helix</keyword>
<dbReference type="GO" id="GO:0015293">
    <property type="term" value="F:symporter activity"/>
    <property type="evidence" value="ECO:0007669"/>
    <property type="project" value="InterPro"/>
</dbReference>
<dbReference type="Gene3D" id="1.20.1250.20">
    <property type="entry name" value="MFS general substrate transporter like domains"/>
    <property type="match status" value="1"/>
</dbReference>
<dbReference type="CDD" id="cd17332">
    <property type="entry name" value="MFS_MelB_like"/>
    <property type="match status" value="1"/>
</dbReference>
<dbReference type="InterPro" id="IPR039672">
    <property type="entry name" value="MFS_2"/>
</dbReference>
<feature type="transmembrane region" description="Helical" evidence="1">
    <location>
        <begin position="161"/>
        <end position="178"/>
    </location>
</feature>
<reference evidence="2 3" key="1">
    <citation type="submission" date="2018-08" db="EMBL/GenBank/DDBJ databases">
        <title>A genome reference for cultivated species of the human gut microbiota.</title>
        <authorList>
            <person name="Zou Y."/>
            <person name="Xue W."/>
            <person name="Luo G."/>
        </authorList>
    </citation>
    <scope>NUCLEOTIDE SEQUENCE [LARGE SCALE GENOMIC DNA]</scope>
    <source>
        <strain evidence="2 3">AM25-1</strain>
    </source>
</reference>
<dbReference type="PANTHER" id="PTHR11328">
    <property type="entry name" value="MAJOR FACILITATOR SUPERFAMILY DOMAIN-CONTAINING PROTEIN"/>
    <property type="match status" value="1"/>
</dbReference>
<dbReference type="InterPro" id="IPR001927">
    <property type="entry name" value="Na/Gal_symport"/>
</dbReference>
<feature type="transmembrane region" description="Helical" evidence="1">
    <location>
        <begin position="251"/>
        <end position="278"/>
    </location>
</feature>
<accession>A0A414PZZ1</accession>
<feature type="transmembrane region" description="Helical" evidence="1">
    <location>
        <begin position="425"/>
        <end position="448"/>
    </location>
</feature>
<dbReference type="EMBL" id="QRHL01000003">
    <property type="protein sequence ID" value="RHF73932.1"/>
    <property type="molecule type" value="Genomic_DNA"/>
</dbReference>
<keyword evidence="1" id="KW-0812">Transmembrane</keyword>
<dbReference type="NCBIfam" id="TIGR00792">
    <property type="entry name" value="gph"/>
    <property type="match status" value="1"/>
</dbReference>
<dbReference type="PANTHER" id="PTHR11328:SF24">
    <property type="entry name" value="MAJOR FACILITATOR SUPERFAMILY (MFS) PROFILE DOMAIN-CONTAINING PROTEIN"/>
    <property type="match status" value="1"/>
</dbReference>
<dbReference type="GO" id="GO:0008643">
    <property type="term" value="P:carbohydrate transport"/>
    <property type="evidence" value="ECO:0007669"/>
    <property type="project" value="InterPro"/>
</dbReference>
<feature type="transmembrane region" description="Helical" evidence="1">
    <location>
        <begin position="198"/>
        <end position="217"/>
    </location>
</feature>
<dbReference type="InterPro" id="IPR036259">
    <property type="entry name" value="MFS_trans_sf"/>
</dbReference>
<feature type="transmembrane region" description="Helical" evidence="1">
    <location>
        <begin position="316"/>
        <end position="333"/>
    </location>
</feature>
<dbReference type="GO" id="GO:0006814">
    <property type="term" value="P:sodium ion transport"/>
    <property type="evidence" value="ECO:0007669"/>
    <property type="project" value="InterPro"/>
</dbReference>
<sequence>MEANKTIRPFGMRDKIGYLFGDFGNDVMLIFVSQFLMVFYTQVWGMKPAVVGTMFLVSRLVDAFTDITMGRIVDTAPQGKDGKFKKWIRIMAAPVAIASFLMYQSFLRDYPMIVKIVYMYITYLLYGSICFTGINIPYGAMASAITDKPDERQSLITFRAMGAYIGEFLIGFFGPLVIYQRIITDEGVQVVIRNNGNIFPVAAGGISLIAIVCYYICYTCTTERIKVPALSKEGVSFASSVKMIFSNRAMIGILGGTVCLIFGNLLTGGVNAYLYAYYFKMPEALSTYNAIKLGVALAMATGVTLVVKKIGRRESISVMAGLASLVFALLFFLRIKNPWVYVAISSVGFSGVTFFGYTVWGAIIDVIDDAEIKSGKREDGTLYAIYSFSRKIGQALGSSIVGYALAIIGFQSGVKEQTQEVLNGIYNLATAVPATLFCLVVLMFMLVYPLSKKKVNENAEILRLKREAKNN</sequence>
<name>A0A414PZZ1_FUSMR</name>
<feature type="transmembrane region" description="Helical" evidence="1">
    <location>
        <begin position="339"/>
        <end position="367"/>
    </location>
</feature>
<feature type="transmembrane region" description="Helical" evidence="1">
    <location>
        <begin position="87"/>
        <end position="106"/>
    </location>
</feature>
<comment type="caution">
    <text evidence="2">The sequence shown here is derived from an EMBL/GenBank/DDBJ whole genome shotgun (WGS) entry which is preliminary data.</text>
</comment>
<evidence type="ECO:0000256" key="1">
    <source>
        <dbReference type="SAM" id="Phobius"/>
    </source>
</evidence>
<dbReference type="RefSeq" id="WP_117708124.1">
    <property type="nucleotide sequence ID" value="NZ_CAEUHP010000001.1"/>
</dbReference>
<dbReference type="GO" id="GO:0005886">
    <property type="term" value="C:plasma membrane"/>
    <property type="evidence" value="ECO:0007669"/>
    <property type="project" value="TreeGrafter"/>
</dbReference>
<feature type="transmembrane region" description="Helical" evidence="1">
    <location>
        <begin position="290"/>
        <end position="307"/>
    </location>
</feature>
<gene>
    <name evidence="2" type="ORF">DW663_03860</name>
</gene>